<dbReference type="NCBIfam" id="TIGR00254">
    <property type="entry name" value="GGDEF"/>
    <property type="match status" value="1"/>
</dbReference>
<feature type="domain" description="GGDEF" evidence="1">
    <location>
        <begin position="394"/>
        <end position="520"/>
    </location>
</feature>
<dbReference type="AlphaFoldDB" id="A0A9W6KQP7"/>
<dbReference type="PANTHER" id="PTHR45138:SF9">
    <property type="entry name" value="DIGUANYLATE CYCLASE DGCM-RELATED"/>
    <property type="match status" value="1"/>
</dbReference>
<dbReference type="GO" id="GO:1902201">
    <property type="term" value="P:negative regulation of bacterial-type flagellum-dependent cell motility"/>
    <property type="evidence" value="ECO:0007669"/>
    <property type="project" value="TreeGrafter"/>
</dbReference>
<evidence type="ECO:0000313" key="2">
    <source>
        <dbReference type="EMBL" id="GLL06391.1"/>
    </source>
</evidence>
<dbReference type="Pfam" id="PF00990">
    <property type="entry name" value="GGDEF"/>
    <property type="match status" value="1"/>
</dbReference>
<reference evidence="2" key="1">
    <citation type="journal article" date="2014" name="Int. J. Syst. Evol. Microbiol.">
        <title>Complete genome sequence of Corynebacterium casei LMG S-19264T (=DSM 44701T), isolated from a smear-ripened cheese.</title>
        <authorList>
            <consortium name="US DOE Joint Genome Institute (JGI-PGF)"/>
            <person name="Walter F."/>
            <person name="Albersmeier A."/>
            <person name="Kalinowski J."/>
            <person name="Ruckert C."/>
        </authorList>
    </citation>
    <scope>NUCLEOTIDE SEQUENCE</scope>
    <source>
        <strain evidence="2">VKM Ac-1321</strain>
    </source>
</reference>
<dbReference type="PANTHER" id="PTHR45138">
    <property type="entry name" value="REGULATORY COMPONENTS OF SENSORY TRANSDUCTION SYSTEM"/>
    <property type="match status" value="1"/>
</dbReference>
<proteinExistence type="predicted"/>
<accession>A0A9W6KQP7</accession>
<dbReference type="InterPro" id="IPR011990">
    <property type="entry name" value="TPR-like_helical_dom_sf"/>
</dbReference>
<comment type="caution">
    <text evidence="2">The sequence shown here is derived from an EMBL/GenBank/DDBJ whole genome shotgun (WGS) entry which is preliminary data.</text>
</comment>
<dbReference type="SMART" id="SM00028">
    <property type="entry name" value="TPR"/>
    <property type="match status" value="3"/>
</dbReference>
<dbReference type="InterPro" id="IPR029787">
    <property type="entry name" value="Nucleotide_cyclase"/>
</dbReference>
<dbReference type="SUPFAM" id="SSF55073">
    <property type="entry name" value="Nucleotide cyclase"/>
    <property type="match status" value="1"/>
</dbReference>
<dbReference type="EMBL" id="BSFP01000072">
    <property type="protein sequence ID" value="GLL06391.1"/>
    <property type="molecule type" value="Genomic_DNA"/>
</dbReference>
<organism evidence="2 3">
    <name type="scientific">Dactylosporangium matsuzakiense</name>
    <dbReference type="NCBI Taxonomy" id="53360"/>
    <lineage>
        <taxon>Bacteria</taxon>
        <taxon>Bacillati</taxon>
        <taxon>Actinomycetota</taxon>
        <taxon>Actinomycetes</taxon>
        <taxon>Micromonosporales</taxon>
        <taxon>Micromonosporaceae</taxon>
        <taxon>Dactylosporangium</taxon>
    </lineage>
</organism>
<dbReference type="Gene3D" id="1.25.40.10">
    <property type="entry name" value="Tetratricopeptide repeat domain"/>
    <property type="match status" value="2"/>
</dbReference>
<name>A0A9W6KQP7_9ACTN</name>
<gene>
    <name evidence="2" type="ORF">GCM10017581_081410</name>
</gene>
<dbReference type="Gene3D" id="3.30.70.270">
    <property type="match status" value="1"/>
</dbReference>
<dbReference type="PROSITE" id="PS50887">
    <property type="entry name" value="GGDEF"/>
    <property type="match status" value="1"/>
</dbReference>
<dbReference type="CDD" id="cd01949">
    <property type="entry name" value="GGDEF"/>
    <property type="match status" value="1"/>
</dbReference>
<dbReference type="GO" id="GO:0052621">
    <property type="term" value="F:diguanylate cyclase activity"/>
    <property type="evidence" value="ECO:0007669"/>
    <property type="project" value="TreeGrafter"/>
</dbReference>
<sequence>MSAGSEVAVAGVVTPARLIRLSRERLAVSDPEGARALAEQARTDPGARAEALSIIATCRRLRDEYPDALAAAQEAAELARAGGDPAVEGRARSEAARALLAAGETSEALEESTAALALAESSGDLAATIPAMAAVSYVYLVMQQFDLAVQLCERGAEVARLVGDELAEGVMLDTGGCATAALAIAARAGGDEETALAHAEDAAERCRSAMLIARRLGHRRNEASAMANLAELLTFAGRAGEGLRLLQSLTLDPDRDSTYTITHHLDTRGQIHLALEQCGEAVAAFTEALERAESKGAALTAAEHLAEAYERCGDPAAALQAFKQFHQLYCQVASETAQRNARVTAVRMETELAKATAEQERRRADGLLRISREDPLTALANRRRLDDELAGGVEGHAIALIDVDHFKQVNDRYSHQTGDEVLRTLAALLRTGCRTGDTAARYGGEEFAVLFRDLPDAEAVEAAARIRHLVEQYPWSTVAPGLTITVSIGVASGPDLLALADLRLYEAKHAGRNRVVGPPAPGVTDRAA</sequence>
<dbReference type="GO" id="GO:0005886">
    <property type="term" value="C:plasma membrane"/>
    <property type="evidence" value="ECO:0007669"/>
    <property type="project" value="TreeGrafter"/>
</dbReference>
<protein>
    <recommendedName>
        <fullName evidence="1">GGDEF domain-containing protein</fullName>
    </recommendedName>
</protein>
<dbReference type="RefSeq" id="WP_261965253.1">
    <property type="nucleotide sequence ID" value="NZ_BAAAXA010000001.1"/>
</dbReference>
<dbReference type="GO" id="GO:0043709">
    <property type="term" value="P:cell adhesion involved in single-species biofilm formation"/>
    <property type="evidence" value="ECO:0007669"/>
    <property type="project" value="TreeGrafter"/>
</dbReference>
<evidence type="ECO:0000259" key="1">
    <source>
        <dbReference type="PROSITE" id="PS50887"/>
    </source>
</evidence>
<dbReference type="SUPFAM" id="SSF48452">
    <property type="entry name" value="TPR-like"/>
    <property type="match status" value="2"/>
</dbReference>
<dbReference type="InterPro" id="IPR019734">
    <property type="entry name" value="TPR_rpt"/>
</dbReference>
<keyword evidence="3" id="KW-1185">Reference proteome</keyword>
<dbReference type="FunFam" id="3.30.70.270:FF:000001">
    <property type="entry name" value="Diguanylate cyclase domain protein"/>
    <property type="match status" value="1"/>
</dbReference>
<reference evidence="2" key="2">
    <citation type="submission" date="2023-01" db="EMBL/GenBank/DDBJ databases">
        <authorList>
            <person name="Sun Q."/>
            <person name="Evtushenko L."/>
        </authorList>
    </citation>
    <scope>NUCLEOTIDE SEQUENCE</scope>
    <source>
        <strain evidence="2">VKM Ac-1321</strain>
    </source>
</reference>
<dbReference type="InterPro" id="IPR000160">
    <property type="entry name" value="GGDEF_dom"/>
</dbReference>
<dbReference type="SMART" id="SM00267">
    <property type="entry name" value="GGDEF"/>
    <property type="match status" value="1"/>
</dbReference>
<dbReference type="Proteomes" id="UP001143480">
    <property type="component" value="Unassembled WGS sequence"/>
</dbReference>
<dbReference type="InterPro" id="IPR050469">
    <property type="entry name" value="Diguanylate_Cyclase"/>
</dbReference>
<evidence type="ECO:0000313" key="3">
    <source>
        <dbReference type="Proteomes" id="UP001143480"/>
    </source>
</evidence>
<dbReference type="InterPro" id="IPR043128">
    <property type="entry name" value="Rev_trsase/Diguanyl_cyclase"/>
</dbReference>